<dbReference type="RefSeq" id="WP_377338052.1">
    <property type="nucleotide sequence ID" value="NZ_JBHLUE010000008.1"/>
</dbReference>
<accession>A0ABV6NVG4</accession>
<keyword evidence="2" id="KW-1185">Reference proteome</keyword>
<comment type="caution">
    <text evidence="1">The sequence shown here is derived from an EMBL/GenBank/DDBJ whole genome shotgun (WGS) entry which is preliminary data.</text>
</comment>
<evidence type="ECO:0000313" key="1">
    <source>
        <dbReference type="EMBL" id="MFC0564782.1"/>
    </source>
</evidence>
<evidence type="ECO:0000313" key="2">
    <source>
        <dbReference type="Proteomes" id="UP001589894"/>
    </source>
</evidence>
<dbReference type="EMBL" id="JBHLUE010000008">
    <property type="protein sequence ID" value="MFC0564782.1"/>
    <property type="molecule type" value="Genomic_DNA"/>
</dbReference>
<reference evidence="1 2" key="1">
    <citation type="submission" date="2024-09" db="EMBL/GenBank/DDBJ databases">
        <authorList>
            <person name="Sun Q."/>
            <person name="Mori K."/>
        </authorList>
    </citation>
    <scope>NUCLEOTIDE SEQUENCE [LARGE SCALE GENOMIC DNA]</scope>
    <source>
        <strain evidence="1 2">TBRC 2205</strain>
    </source>
</reference>
<sequence length="230" mass="24689">MIEFSDLASRELYRDLAEAGSLKAALEMASQERGIDLGEVTAPEGDAGLVVAWFTSSRGGIGISLAAEERLFLIKIEGKGHGWATGGTPVLLDAARTVEAWRRGASLQALKSAFPFMGYTRLAQAFEEGNPTAVRWQELIGDGDLDDLRPLLVTAHRHLTLGKLFPSVTHLTLLRLAIDPSDRSAGEAWIALEAGSSYSIGASWAPESRRASSVDDAIAEAAEILTQRQD</sequence>
<organism evidence="1 2">
    <name type="scientific">Plantactinospora siamensis</name>
    <dbReference type="NCBI Taxonomy" id="555372"/>
    <lineage>
        <taxon>Bacteria</taxon>
        <taxon>Bacillati</taxon>
        <taxon>Actinomycetota</taxon>
        <taxon>Actinomycetes</taxon>
        <taxon>Micromonosporales</taxon>
        <taxon>Micromonosporaceae</taxon>
        <taxon>Plantactinospora</taxon>
    </lineage>
</organism>
<gene>
    <name evidence="1" type="ORF">ACFFHU_11635</name>
</gene>
<protein>
    <submittedName>
        <fullName evidence="1">Uncharacterized protein</fullName>
    </submittedName>
</protein>
<name>A0ABV6NVG4_9ACTN</name>
<dbReference type="Proteomes" id="UP001589894">
    <property type="component" value="Unassembled WGS sequence"/>
</dbReference>
<proteinExistence type="predicted"/>